<dbReference type="RefSeq" id="WP_213493785.1">
    <property type="nucleotide sequence ID" value="NZ_CP074694.1"/>
</dbReference>
<proteinExistence type="predicted"/>
<dbReference type="AlphaFoldDB" id="A0A8E6EVW7"/>
<evidence type="ECO:0000313" key="3">
    <source>
        <dbReference type="EMBL" id="QVL29903.1"/>
    </source>
</evidence>
<gene>
    <name evidence="3" type="ORF">KIH39_13590</name>
</gene>
<evidence type="ECO:0000313" key="4">
    <source>
        <dbReference type="Proteomes" id="UP000676194"/>
    </source>
</evidence>
<feature type="domain" description="DUF4340" evidence="2">
    <location>
        <begin position="260"/>
        <end position="407"/>
    </location>
</feature>
<keyword evidence="1" id="KW-0812">Transmembrane</keyword>
<dbReference type="InterPro" id="IPR025641">
    <property type="entry name" value="DUF4340"/>
</dbReference>
<organism evidence="3 4">
    <name type="scientific">Telmatocola sphagniphila</name>
    <dbReference type="NCBI Taxonomy" id="1123043"/>
    <lineage>
        <taxon>Bacteria</taxon>
        <taxon>Pseudomonadati</taxon>
        <taxon>Planctomycetota</taxon>
        <taxon>Planctomycetia</taxon>
        <taxon>Gemmatales</taxon>
        <taxon>Gemmataceae</taxon>
    </lineage>
</organism>
<keyword evidence="4" id="KW-1185">Reference proteome</keyword>
<feature type="transmembrane region" description="Helical" evidence="1">
    <location>
        <begin position="7"/>
        <end position="26"/>
    </location>
</feature>
<reference evidence="3" key="1">
    <citation type="submission" date="2021-05" db="EMBL/GenBank/DDBJ databases">
        <title>Complete genome sequence of the cellulolytic planctomycete Telmatocola sphagniphila SP2T and characterization of the first cellulase from planctomycetes.</title>
        <authorList>
            <person name="Rakitin A.L."/>
            <person name="Beletsky A.V."/>
            <person name="Naumoff D.G."/>
            <person name="Kulichevskaya I.S."/>
            <person name="Mardanov A.V."/>
            <person name="Ravin N.V."/>
            <person name="Dedysh S.N."/>
        </authorList>
    </citation>
    <scope>NUCLEOTIDE SEQUENCE</scope>
    <source>
        <strain evidence="3">SP2T</strain>
    </source>
</reference>
<keyword evidence="1" id="KW-1133">Transmembrane helix</keyword>
<evidence type="ECO:0000259" key="2">
    <source>
        <dbReference type="Pfam" id="PF14238"/>
    </source>
</evidence>
<dbReference type="KEGG" id="tsph:KIH39_13590"/>
<evidence type="ECO:0000256" key="1">
    <source>
        <dbReference type="SAM" id="Phobius"/>
    </source>
</evidence>
<name>A0A8E6EVW7_9BACT</name>
<accession>A0A8E6EVW7</accession>
<sequence length="822" mass="91221">MNSRTTYVLMGLVGLLLAGLGIYIAFSDDEKPNVSGLLLPVFAESGIHENDITSLEIENSGKKAVFSRQPGGLWKCTEPLKIRVDATAIDSILRELMTAKVVEKGIDISNDPAKYGLANPEVKITLKKGVDRESTVSIGNITIGQEKALAYVMTSDNPRRVQAIRRSSIQALLKPGQPAAGNTAEMVLGLSDLRERKLLGINMQDSLSQSNSITIKQGKQILSLARQPNGQWIFQAPLGYGEAEAEIPAGGVPNPELIYSVRQLISQATALEVFDPKNFIDNPPDLGKFGLNPDNPDVMKIELSRISPGGREAPTTETLYIGKRVEDPKDPKQKTDEVYVHFEGDDTVAKVNAEGLKFLRKTLEDPKSIRSKDLVRMDLNKVDAIEILNPSGKIELRRGAQANIWSIYDGDNAHAANFTFIQTLLARLTEHSLVQEFPPSTYSAEKLGYTDKSSRVALWENGVPPAKEGEASKAGKPKLKDKPTVELIFGKSELNVVNVRRIMNGQQNDFQIPSNVLDQLVNRNRIEYVDVILKTFNSALAKTITITQGTENLILNQVEGDKWKIGGPEKLKNKPADDEKVRQLITELVNLRPLKTVAEKPDAATLTRLKLDDKSALMKIKIDLKDEKDKERIYYFGVDSESKTGQYLRMADQDYVVEVTKAIYELHKNSSDFLDRQVYKIPPDKVTGLKLTGWAKQTGEKPATREFELKEGKWVARTKLNYEIDPPAIANFLLDVTNVKAEEMLGTKEVKPEFNLDLSKGAIEIVLEAEGGKKITLLLGAEDPKSNLIYAKSSEAGGEVFTLLKDRYRVIRDTLMVFKKLP</sequence>
<dbReference type="Pfam" id="PF14238">
    <property type="entry name" value="DUF4340"/>
    <property type="match status" value="3"/>
</dbReference>
<dbReference type="EMBL" id="CP074694">
    <property type="protein sequence ID" value="QVL29903.1"/>
    <property type="molecule type" value="Genomic_DNA"/>
</dbReference>
<keyword evidence="1" id="KW-0472">Membrane</keyword>
<feature type="domain" description="DUF4340" evidence="2">
    <location>
        <begin position="74"/>
        <end position="232"/>
    </location>
</feature>
<dbReference type="Proteomes" id="UP000676194">
    <property type="component" value="Chromosome"/>
</dbReference>
<feature type="domain" description="DUF4340" evidence="2">
    <location>
        <begin position="572"/>
        <end position="757"/>
    </location>
</feature>
<protein>
    <submittedName>
        <fullName evidence="3">DUF4340 domain-containing protein</fullName>
    </submittedName>
</protein>